<dbReference type="InterPro" id="IPR027417">
    <property type="entry name" value="P-loop_NTPase"/>
</dbReference>
<keyword evidence="3" id="KW-1003">Cell membrane</keyword>
<evidence type="ECO:0000313" key="11">
    <source>
        <dbReference type="EMBL" id="CAB4571918.1"/>
    </source>
</evidence>
<dbReference type="GO" id="GO:0005886">
    <property type="term" value="C:plasma membrane"/>
    <property type="evidence" value="ECO:0007669"/>
    <property type="project" value="UniProtKB-SubCell"/>
</dbReference>
<evidence type="ECO:0000256" key="8">
    <source>
        <dbReference type="ARBA" id="ARBA00023136"/>
    </source>
</evidence>
<feature type="transmembrane region" description="Helical" evidence="9">
    <location>
        <begin position="239"/>
        <end position="268"/>
    </location>
</feature>
<dbReference type="PROSITE" id="PS50893">
    <property type="entry name" value="ABC_TRANSPORTER_2"/>
    <property type="match status" value="1"/>
</dbReference>
<evidence type="ECO:0000256" key="1">
    <source>
        <dbReference type="ARBA" id="ARBA00004651"/>
    </source>
</evidence>
<dbReference type="Gene3D" id="3.40.50.300">
    <property type="entry name" value="P-loop containing nucleotide triphosphate hydrolases"/>
    <property type="match status" value="1"/>
</dbReference>
<dbReference type="GO" id="GO:0005524">
    <property type="term" value="F:ATP binding"/>
    <property type="evidence" value="ECO:0007669"/>
    <property type="project" value="UniProtKB-KW"/>
</dbReference>
<keyword evidence="2" id="KW-0813">Transport</keyword>
<keyword evidence="8 9" id="KW-0472">Membrane</keyword>
<dbReference type="SUPFAM" id="SSF52540">
    <property type="entry name" value="P-loop containing nucleoside triphosphate hydrolases"/>
    <property type="match status" value="1"/>
</dbReference>
<dbReference type="InterPro" id="IPR043428">
    <property type="entry name" value="LivM-like"/>
</dbReference>
<dbReference type="EMBL" id="CAEZSR010000100">
    <property type="protein sequence ID" value="CAB4571918.1"/>
    <property type="molecule type" value="Genomic_DNA"/>
</dbReference>
<dbReference type="CDD" id="cd06581">
    <property type="entry name" value="TM_PBP1_LivM_like"/>
    <property type="match status" value="1"/>
</dbReference>
<name>A0A6J6EFR5_9ZZZZ</name>
<feature type="transmembrane region" description="Helical" evidence="9">
    <location>
        <begin position="26"/>
        <end position="47"/>
    </location>
</feature>
<gene>
    <name evidence="11" type="ORF">UFOPK1493_02453</name>
</gene>
<feature type="transmembrane region" description="Helical" evidence="9">
    <location>
        <begin position="79"/>
        <end position="99"/>
    </location>
</feature>
<protein>
    <submittedName>
        <fullName evidence="11">Unannotated protein</fullName>
    </submittedName>
</protein>
<proteinExistence type="predicted"/>
<evidence type="ECO:0000259" key="10">
    <source>
        <dbReference type="PROSITE" id="PS50893"/>
    </source>
</evidence>
<dbReference type="SMART" id="SM00382">
    <property type="entry name" value="AAA"/>
    <property type="match status" value="1"/>
</dbReference>
<comment type="subcellular location">
    <subcellularLocation>
        <location evidence="1">Cell membrane</location>
        <topology evidence="1">Multi-pass membrane protein</topology>
    </subcellularLocation>
</comment>
<evidence type="ECO:0000256" key="3">
    <source>
        <dbReference type="ARBA" id="ARBA00022475"/>
    </source>
</evidence>
<feature type="transmembrane region" description="Helical" evidence="9">
    <location>
        <begin position="153"/>
        <end position="171"/>
    </location>
</feature>
<evidence type="ECO:0000256" key="7">
    <source>
        <dbReference type="ARBA" id="ARBA00022989"/>
    </source>
</evidence>
<keyword evidence="7 9" id="KW-1133">Transmembrane helix</keyword>
<dbReference type="InterPro" id="IPR003593">
    <property type="entry name" value="AAA+_ATPase"/>
</dbReference>
<reference evidence="11" key="1">
    <citation type="submission" date="2020-05" db="EMBL/GenBank/DDBJ databases">
        <authorList>
            <person name="Chiriac C."/>
            <person name="Salcher M."/>
            <person name="Ghai R."/>
            <person name="Kavagutti S V."/>
        </authorList>
    </citation>
    <scope>NUCLEOTIDE SEQUENCE</scope>
</reference>
<dbReference type="Pfam" id="PF02653">
    <property type="entry name" value="BPD_transp_2"/>
    <property type="match status" value="1"/>
</dbReference>
<evidence type="ECO:0000256" key="6">
    <source>
        <dbReference type="ARBA" id="ARBA00022840"/>
    </source>
</evidence>
<dbReference type="Pfam" id="PF00005">
    <property type="entry name" value="ABC_tran"/>
    <property type="match status" value="1"/>
</dbReference>
<evidence type="ECO:0000256" key="9">
    <source>
        <dbReference type="SAM" id="Phobius"/>
    </source>
</evidence>
<feature type="transmembrane region" description="Helical" evidence="9">
    <location>
        <begin position="106"/>
        <end position="125"/>
    </location>
</feature>
<sequence>MRLAGAVAVVAGVAVAVLVPLALEPSRAVTLASMTGYVVIGVGLGLITGLGGQLSLGHFAIGATAGTVSILVADRTANFLAGLAVAALVGGAVALVIGLPALRLRGSYLAVTSLAFAVAATSWLLPRDWMIGDGRTPPKPAIGATAIDSARSYYWFALAVAVVVITVVALMRRGGLGRVLIAVRDGEDVARSFGIAASYRKMQGFVVSGLVAGVGGALYAHTFASVSVASFPASASIDVAVMVVVGGATLLAGPIIGVLFVVGVPAFVPLDAAGLATTKLGLLVLLVYLPGGFAQLLLPVRDAIVRRLTGQEVAPRIGDLDEAAPIPRPAAAREPATSTAEPLQVPVGAAPVVLAAQRLSKRYGGVHAVADVSLEVRRGEIVGLIGPNGAGKTTLFELLSGFGRPDGGRVLLHGDDITRLGPTARARAGLVRSFQSSPLFPTMTVVDCLTTALEREHPTNALLAAAGRHRAERLRRERAVELALRFGLEPFLDRRIAELSTGTRRVCELACVTALRPSVVLLDEPAAGLAQREVEALVPVLRDLRAELDCTMVVIEHDLPMLGRLSDRIVAMVTGRVVADGSIDEVCAHPEVIAAYLGESGRAVGRSGAAQVGGVQMGGVQMGGTQMGGSAS</sequence>
<dbReference type="PANTHER" id="PTHR45772">
    <property type="entry name" value="CONSERVED COMPONENT OF ABC TRANSPORTER FOR NATURAL AMINO ACIDS-RELATED"/>
    <property type="match status" value="1"/>
</dbReference>
<evidence type="ECO:0000256" key="5">
    <source>
        <dbReference type="ARBA" id="ARBA00022741"/>
    </source>
</evidence>
<feature type="domain" description="ABC transporter" evidence="10">
    <location>
        <begin position="354"/>
        <end position="599"/>
    </location>
</feature>
<dbReference type="Pfam" id="PF12399">
    <property type="entry name" value="BCA_ABC_TP_C"/>
    <property type="match status" value="1"/>
</dbReference>
<dbReference type="InterPro" id="IPR001851">
    <property type="entry name" value="ABC_transp_permease"/>
</dbReference>
<evidence type="ECO:0000256" key="2">
    <source>
        <dbReference type="ARBA" id="ARBA00022448"/>
    </source>
</evidence>
<feature type="transmembrane region" description="Helical" evidence="9">
    <location>
        <begin position="205"/>
        <end position="233"/>
    </location>
</feature>
<accession>A0A6J6EFR5</accession>
<dbReference type="InterPro" id="IPR051120">
    <property type="entry name" value="ABC_AA/LPS_Transport"/>
</dbReference>
<keyword evidence="6" id="KW-0067">ATP-binding</keyword>
<evidence type="ECO:0000256" key="4">
    <source>
        <dbReference type="ARBA" id="ARBA00022692"/>
    </source>
</evidence>
<dbReference type="GO" id="GO:0015658">
    <property type="term" value="F:branched-chain amino acid transmembrane transporter activity"/>
    <property type="evidence" value="ECO:0007669"/>
    <property type="project" value="InterPro"/>
</dbReference>
<organism evidence="11">
    <name type="scientific">freshwater metagenome</name>
    <dbReference type="NCBI Taxonomy" id="449393"/>
    <lineage>
        <taxon>unclassified sequences</taxon>
        <taxon>metagenomes</taxon>
        <taxon>ecological metagenomes</taxon>
    </lineage>
</organism>
<dbReference type="InterPro" id="IPR032823">
    <property type="entry name" value="BCA_ABC_TP_C"/>
</dbReference>
<dbReference type="GO" id="GO:0016887">
    <property type="term" value="F:ATP hydrolysis activity"/>
    <property type="evidence" value="ECO:0007669"/>
    <property type="project" value="InterPro"/>
</dbReference>
<dbReference type="InterPro" id="IPR003439">
    <property type="entry name" value="ABC_transporter-like_ATP-bd"/>
</dbReference>
<keyword evidence="5" id="KW-0547">Nucleotide-binding</keyword>
<dbReference type="AlphaFoldDB" id="A0A6J6EFR5"/>
<feature type="transmembrane region" description="Helical" evidence="9">
    <location>
        <begin position="280"/>
        <end position="298"/>
    </location>
</feature>
<keyword evidence="4 9" id="KW-0812">Transmembrane</keyword>